<organism evidence="1 2">
    <name type="scientific">Nonomuraea typhae</name>
    <dbReference type="NCBI Taxonomy" id="2603600"/>
    <lineage>
        <taxon>Bacteria</taxon>
        <taxon>Bacillati</taxon>
        <taxon>Actinomycetota</taxon>
        <taxon>Actinomycetes</taxon>
        <taxon>Streptosporangiales</taxon>
        <taxon>Streptosporangiaceae</taxon>
        <taxon>Nonomuraea</taxon>
    </lineage>
</organism>
<evidence type="ECO:0000313" key="1">
    <source>
        <dbReference type="EMBL" id="MFI6500222.1"/>
    </source>
</evidence>
<reference evidence="1 2" key="1">
    <citation type="submission" date="2024-10" db="EMBL/GenBank/DDBJ databases">
        <title>The Natural Products Discovery Center: Release of the First 8490 Sequenced Strains for Exploring Actinobacteria Biosynthetic Diversity.</title>
        <authorList>
            <person name="Kalkreuter E."/>
            <person name="Kautsar S.A."/>
            <person name="Yang D."/>
            <person name="Bader C.D."/>
            <person name="Teijaro C.N."/>
            <person name="Fluegel L."/>
            <person name="Davis C.M."/>
            <person name="Simpson J.R."/>
            <person name="Lauterbach L."/>
            <person name="Steele A.D."/>
            <person name="Gui C."/>
            <person name="Meng S."/>
            <person name="Li G."/>
            <person name="Viehrig K."/>
            <person name="Ye F."/>
            <person name="Su P."/>
            <person name="Kiefer A.F."/>
            <person name="Nichols A."/>
            <person name="Cepeda A.J."/>
            <person name="Yan W."/>
            <person name="Fan B."/>
            <person name="Jiang Y."/>
            <person name="Adhikari A."/>
            <person name="Zheng C.-J."/>
            <person name="Schuster L."/>
            <person name="Cowan T.M."/>
            <person name="Smanski M.J."/>
            <person name="Chevrette M.G."/>
            <person name="De Carvalho L.P.S."/>
            <person name="Shen B."/>
        </authorList>
    </citation>
    <scope>NUCLEOTIDE SEQUENCE [LARGE SCALE GENOMIC DNA]</scope>
    <source>
        <strain evidence="1 2">NPDC050545</strain>
    </source>
</reference>
<dbReference type="RefSeq" id="WP_397083989.1">
    <property type="nucleotide sequence ID" value="NZ_JBITGY010000006.1"/>
</dbReference>
<protein>
    <submittedName>
        <fullName evidence="1">Uncharacterized protein</fullName>
    </submittedName>
</protein>
<keyword evidence="2" id="KW-1185">Reference proteome</keyword>
<dbReference type="EMBL" id="JBITGY010000006">
    <property type="protein sequence ID" value="MFI6500222.1"/>
    <property type="molecule type" value="Genomic_DNA"/>
</dbReference>
<comment type="caution">
    <text evidence="1">The sequence shown here is derived from an EMBL/GenBank/DDBJ whole genome shotgun (WGS) entry which is preliminary data.</text>
</comment>
<name>A0ABW7YX09_9ACTN</name>
<dbReference type="Proteomes" id="UP001612741">
    <property type="component" value="Unassembled WGS sequence"/>
</dbReference>
<gene>
    <name evidence="1" type="ORF">ACIBG2_22760</name>
</gene>
<proteinExistence type="predicted"/>
<accession>A0ABW7YX09</accession>
<evidence type="ECO:0000313" key="2">
    <source>
        <dbReference type="Proteomes" id="UP001612741"/>
    </source>
</evidence>
<sequence length="73" mass="8328">MDESVFAKIANAVENIEIADARADTPLSRTEFLDLFDLDIGQSVQGCPVRTLYHRYLAVRAYRRLAIMNPTRQ</sequence>